<evidence type="ECO:0000313" key="3">
    <source>
        <dbReference type="Proteomes" id="UP000231293"/>
    </source>
</evidence>
<feature type="transmembrane region" description="Helical" evidence="1">
    <location>
        <begin position="61"/>
        <end position="80"/>
    </location>
</feature>
<keyword evidence="1" id="KW-1133">Transmembrane helix</keyword>
<sequence>MHFLIISILCSVSVSVLLKLARRNGVNIAQAVAVNYPVAALCNWFFLRPDFANWHMYTSHWIIFLALGIGLPLGFIVLGRAIEQAGMVKTDAAQRLSLFLPIVAAFVFFGENLSSNKIIGIALALMALLTLLYRQNPAKGKGQGGFFSTAGYLFGVWLCYGTTDILFKQMAKSGTAFAPTLQVTFILAAILITGYLCLRRTVWNVASILAGLLLGGLNFANILFYIRAHQQFQQDPSLVFAGMNLGVITLATIIGAFVFKEKINGLNAAGIVLAIAAIWFLFYGSSLNSWLPGM</sequence>
<dbReference type="Proteomes" id="UP000231293">
    <property type="component" value="Unassembled WGS sequence"/>
</dbReference>
<feature type="transmembrane region" description="Helical" evidence="1">
    <location>
        <begin position="145"/>
        <end position="163"/>
    </location>
</feature>
<keyword evidence="1" id="KW-0472">Membrane</keyword>
<proteinExistence type="predicted"/>
<dbReference type="EMBL" id="MDVB01000053">
    <property type="protein sequence ID" value="PIT16648.1"/>
    <property type="molecule type" value="Genomic_DNA"/>
</dbReference>
<evidence type="ECO:0000313" key="2">
    <source>
        <dbReference type="EMBL" id="PIT16648.1"/>
    </source>
</evidence>
<dbReference type="SUPFAM" id="SSF103481">
    <property type="entry name" value="Multidrug resistance efflux transporter EmrE"/>
    <property type="match status" value="2"/>
</dbReference>
<evidence type="ECO:0008006" key="4">
    <source>
        <dbReference type="Google" id="ProtNLM"/>
    </source>
</evidence>
<feature type="transmembrane region" description="Helical" evidence="1">
    <location>
        <begin position="175"/>
        <end position="198"/>
    </location>
</feature>
<name>A0A2N9WUY5_9NEIS</name>
<comment type="caution">
    <text evidence="2">The sequence shown here is derived from an EMBL/GenBank/DDBJ whole genome shotgun (WGS) entry which is preliminary data.</text>
</comment>
<feature type="transmembrane region" description="Helical" evidence="1">
    <location>
        <begin position="115"/>
        <end position="133"/>
    </location>
</feature>
<feature type="transmembrane region" description="Helical" evidence="1">
    <location>
        <begin position="92"/>
        <end position="109"/>
    </location>
</feature>
<dbReference type="Gene3D" id="1.10.3730.20">
    <property type="match status" value="2"/>
</dbReference>
<feature type="transmembrane region" description="Helical" evidence="1">
    <location>
        <begin position="238"/>
        <end position="259"/>
    </location>
</feature>
<reference evidence="2 3" key="1">
    <citation type="journal article" date="2017" name="MBio">
        <title>Type VI secretion-mediated competition in the bee gut microbiome.</title>
        <authorList>
            <person name="Steele M.I."/>
            <person name="Kwong W.K."/>
            <person name="Powell J.E."/>
            <person name="Whiteley M."/>
            <person name="Moran N.A."/>
        </authorList>
    </citation>
    <scope>NUCLEOTIDE SEQUENCE [LARGE SCALE GENOMIC DNA]</scope>
    <source>
        <strain evidence="2 3">App2-2</strain>
    </source>
</reference>
<organism evidence="2 3">
    <name type="scientific">Snodgrassella alvi</name>
    <dbReference type="NCBI Taxonomy" id="1196083"/>
    <lineage>
        <taxon>Bacteria</taxon>
        <taxon>Pseudomonadati</taxon>
        <taxon>Pseudomonadota</taxon>
        <taxon>Betaproteobacteria</taxon>
        <taxon>Neisseriales</taxon>
        <taxon>Neisseriaceae</taxon>
        <taxon>Snodgrassella</taxon>
    </lineage>
</organism>
<accession>A0A2N9WUY5</accession>
<dbReference type="InterPro" id="IPR037185">
    <property type="entry name" value="EmrE-like"/>
</dbReference>
<gene>
    <name evidence="2" type="ORF">BGI32_04335</name>
</gene>
<feature type="transmembrane region" description="Helical" evidence="1">
    <location>
        <begin position="266"/>
        <end position="284"/>
    </location>
</feature>
<protein>
    <recommendedName>
        <fullName evidence="4">EamA domain-containing protein</fullName>
    </recommendedName>
</protein>
<keyword evidence="1" id="KW-0812">Transmembrane</keyword>
<dbReference type="RefSeq" id="WP_100113424.1">
    <property type="nucleotide sequence ID" value="NZ_MDVB01000053.1"/>
</dbReference>
<feature type="transmembrane region" description="Helical" evidence="1">
    <location>
        <begin position="205"/>
        <end position="226"/>
    </location>
</feature>
<dbReference type="AlphaFoldDB" id="A0A2N9WUY5"/>
<evidence type="ECO:0000256" key="1">
    <source>
        <dbReference type="SAM" id="Phobius"/>
    </source>
</evidence>